<reference evidence="3 4" key="1">
    <citation type="submission" date="2018-08" db="EMBL/GenBank/DDBJ databases">
        <title>A genome reference for cultivated species of the human gut microbiota.</title>
        <authorList>
            <person name="Zou Y."/>
            <person name="Xue W."/>
            <person name="Luo G."/>
        </authorList>
    </citation>
    <scope>NUCLEOTIDE SEQUENCE [LARGE SCALE GENOMIC DNA]</scope>
    <source>
        <strain evidence="3 4">AF43-2</strain>
    </source>
</reference>
<dbReference type="Pfam" id="PF12476">
    <property type="entry name" value="DUF3696"/>
    <property type="match status" value="1"/>
</dbReference>
<evidence type="ECO:0000313" key="4">
    <source>
        <dbReference type="Proteomes" id="UP000284562"/>
    </source>
</evidence>
<dbReference type="PIRSF" id="PIRSF034888">
    <property type="entry name" value="P-loop_UCP034888"/>
    <property type="match status" value="1"/>
</dbReference>
<dbReference type="GO" id="GO:0005524">
    <property type="term" value="F:ATP binding"/>
    <property type="evidence" value="ECO:0007669"/>
    <property type="project" value="InterPro"/>
</dbReference>
<organism evidence="3 4">
    <name type="scientific">Segatella copri</name>
    <dbReference type="NCBI Taxonomy" id="165179"/>
    <lineage>
        <taxon>Bacteria</taxon>
        <taxon>Pseudomonadati</taxon>
        <taxon>Bacteroidota</taxon>
        <taxon>Bacteroidia</taxon>
        <taxon>Bacteroidales</taxon>
        <taxon>Prevotellaceae</taxon>
        <taxon>Segatella</taxon>
    </lineage>
</organism>
<evidence type="ECO:0000259" key="2">
    <source>
        <dbReference type="Pfam" id="PF13304"/>
    </source>
</evidence>
<dbReference type="InterPro" id="IPR003959">
    <property type="entry name" value="ATPase_AAA_core"/>
</dbReference>
<evidence type="ECO:0000259" key="1">
    <source>
        <dbReference type="Pfam" id="PF12476"/>
    </source>
</evidence>
<dbReference type="GO" id="GO:0016887">
    <property type="term" value="F:ATP hydrolysis activity"/>
    <property type="evidence" value="ECO:0007669"/>
    <property type="project" value="InterPro"/>
</dbReference>
<accession>A0AA92V7J3</accession>
<dbReference type="InterPro" id="IPR051396">
    <property type="entry name" value="Bact_Antivir_Def_Nuclease"/>
</dbReference>
<comment type="caution">
    <text evidence="3">The sequence shown here is derived from an EMBL/GenBank/DDBJ whole genome shotgun (WGS) entry which is preliminary data.</text>
</comment>
<dbReference type="EMBL" id="QRNN01000031">
    <property type="protein sequence ID" value="RHK48221.1"/>
    <property type="molecule type" value="Genomic_DNA"/>
</dbReference>
<dbReference type="InterPro" id="IPR014592">
    <property type="entry name" value="P-loop_UCP034888"/>
</dbReference>
<dbReference type="Gene3D" id="3.40.50.300">
    <property type="entry name" value="P-loop containing nucleotide triphosphate hydrolases"/>
    <property type="match status" value="1"/>
</dbReference>
<proteinExistence type="predicted"/>
<dbReference type="AlphaFoldDB" id="A0AA92V7J3"/>
<feature type="domain" description="ATPase AAA-type core" evidence="2">
    <location>
        <begin position="23"/>
        <end position="313"/>
    </location>
</feature>
<dbReference type="InterPro" id="IPR022532">
    <property type="entry name" value="DUF3696"/>
</dbReference>
<name>A0AA92V7J3_9BACT</name>
<dbReference type="Proteomes" id="UP000284562">
    <property type="component" value="Unassembled WGS sequence"/>
</dbReference>
<dbReference type="Pfam" id="PF13304">
    <property type="entry name" value="AAA_21"/>
    <property type="match status" value="1"/>
</dbReference>
<dbReference type="InterPro" id="IPR027417">
    <property type="entry name" value="P-loop_NTPase"/>
</dbReference>
<evidence type="ECO:0000313" key="3">
    <source>
        <dbReference type="EMBL" id="RHK48221.1"/>
    </source>
</evidence>
<sequence>MIKKISLSNFKLHDDTEINMGGLTVLTGMNGMGKSSIIQALLLLRQSYFSNDLENGLNLRGDFCDLGISGELACQSSDKHDLKIDMDFSNQAPLSYSFLYPDDIMDTLLPASEKNVSCREKLAGYSLFNENFQYISAFRFGPKKSYNRDTSLVVSKKQISKMMGQCEYTIHFLEQYKNQPIQTKELAILDESDITPDLRLGEQVGRWLREISPFIKIDVKQEGEDFKLNYKFDRQDNLITESMSAINTGFGITYVLPILVAVLSAKKDALILIENPEAHIHPKGQAVLMKLIAKAVHAGIQVVIETHSDHIVNGSLVAVNQDLINKEELSLYFFDRDEHKHVAKAHQLHVEEDGHIHPAPPMNFFDQIEIDLRTLAGF</sequence>
<dbReference type="PANTHER" id="PTHR43581:SF2">
    <property type="entry name" value="EXCINUCLEASE ATPASE SUBUNIT"/>
    <property type="match status" value="1"/>
</dbReference>
<dbReference type="PANTHER" id="PTHR43581">
    <property type="entry name" value="ATP/GTP PHOSPHATASE"/>
    <property type="match status" value="1"/>
</dbReference>
<gene>
    <name evidence="3" type="ORF">DW064_08755</name>
</gene>
<dbReference type="SUPFAM" id="SSF52540">
    <property type="entry name" value="P-loop containing nucleoside triphosphate hydrolases"/>
    <property type="match status" value="1"/>
</dbReference>
<protein>
    <submittedName>
        <fullName evidence="3">DUF3696 domain-containing protein</fullName>
    </submittedName>
</protein>
<feature type="domain" description="DUF3696" evidence="1">
    <location>
        <begin position="324"/>
        <end position="375"/>
    </location>
</feature>